<name>A0ABQ6ADV8_9PROT</name>
<gene>
    <name evidence="10" type="ORF">GCM10010909_29750</name>
</gene>
<sequence>MHTNTTLVINWHLTEACNYSCRYCYAKWDEAASSRELIRDPEKTEALLAELYRFFAPGNAGNPLRGMMRWKNVRLNLAGGEPLLHHRRLPEVIREARALGFEASLITNASRLTGEMVAGLAPHLTWLGISLDSASATTNRAIGRANRHGNLLDLETLAEVLDAARCVHPQLKLKLNTVVNKLNADEDLSPLITRLAPDKWKVLRMLPMVTNELAVSDEDFNGFVARHQHFATILCAEDNQEMRDSYLMVDPCGRFFQNGQQEVGQGYIYSQPITEVGAAKAFGDISFDPDRFCARYPLSAKGASK</sequence>
<comment type="caution">
    <text evidence="10">The sequence shown here is derived from an EMBL/GenBank/DDBJ whole genome shotgun (WGS) entry which is preliminary data.</text>
</comment>
<dbReference type="SFLD" id="SFLDG01088">
    <property type="entry name" value="antiviral_proteins"/>
    <property type="match status" value="1"/>
</dbReference>
<dbReference type="RefSeq" id="WP_284259140.1">
    <property type="nucleotide sequence ID" value="NZ_BSOS01000087.1"/>
</dbReference>
<evidence type="ECO:0000256" key="6">
    <source>
        <dbReference type="ARBA" id="ARBA00023014"/>
    </source>
</evidence>
<keyword evidence="5" id="KW-0408">Iron</keyword>
<keyword evidence="3" id="KW-0949">S-adenosyl-L-methionine</keyword>
<dbReference type="PROSITE" id="PS51918">
    <property type="entry name" value="RADICAL_SAM"/>
    <property type="match status" value="1"/>
</dbReference>
<dbReference type="SFLD" id="SFLDS00029">
    <property type="entry name" value="Radical_SAM"/>
    <property type="match status" value="1"/>
</dbReference>
<dbReference type="NCBIfam" id="NF038283">
    <property type="entry name" value="viperin_w_prok"/>
    <property type="match status" value="1"/>
</dbReference>
<evidence type="ECO:0000313" key="10">
    <source>
        <dbReference type="EMBL" id="GLR68294.1"/>
    </source>
</evidence>
<keyword evidence="7" id="KW-0051">Antiviral defense</keyword>
<keyword evidence="11" id="KW-1185">Reference proteome</keyword>
<evidence type="ECO:0000256" key="2">
    <source>
        <dbReference type="ARBA" id="ARBA00022485"/>
    </source>
</evidence>
<comment type="cofactor">
    <cofactor evidence="1">
        <name>[4Fe-4S] cluster</name>
        <dbReference type="ChEBI" id="CHEBI:49883"/>
    </cofactor>
</comment>
<evidence type="ECO:0000256" key="4">
    <source>
        <dbReference type="ARBA" id="ARBA00022723"/>
    </source>
</evidence>
<dbReference type="InterPro" id="IPR007197">
    <property type="entry name" value="rSAM"/>
</dbReference>
<dbReference type="SFLD" id="SFLDG01067">
    <property type="entry name" value="SPASM/twitch_domain_containing"/>
    <property type="match status" value="1"/>
</dbReference>
<dbReference type="EMBL" id="BSOS01000087">
    <property type="protein sequence ID" value="GLR68294.1"/>
    <property type="molecule type" value="Genomic_DNA"/>
</dbReference>
<accession>A0ABQ6ADV8</accession>
<protein>
    <recommendedName>
        <fullName evidence="8">S-adenosylmethionine-dependent nucleotide dehydratase</fullName>
    </recommendedName>
</protein>
<dbReference type="SUPFAM" id="SSF102114">
    <property type="entry name" value="Radical SAM enzymes"/>
    <property type="match status" value="1"/>
</dbReference>
<dbReference type="PANTHER" id="PTHR21339:SF0">
    <property type="entry name" value="S-ADENOSYLMETHIONINE-DEPENDENT NUCLEOTIDE DEHYDRATASE RSAD2"/>
    <property type="match status" value="1"/>
</dbReference>
<evidence type="ECO:0000256" key="1">
    <source>
        <dbReference type="ARBA" id="ARBA00001966"/>
    </source>
</evidence>
<evidence type="ECO:0000256" key="8">
    <source>
        <dbReference type="ARBA" id="ARBA00039667"/>
    </source>
</evidence>
<keyword evidence="2" id="KW-0004">4Fe-4S</keyword>
<dbReference type="Pfam" id="PF04055">
    <property type="entry name" value="Radical_SAM"/>
    <property type="match status" value="1"/>
</dbReference>
<dbReference type="Proteomes" id="UP001156641">
    <property type="component" value="Unassembled WGS sequence"/>
</dbReference>
<dbReference type="InterPro" id="IPR058240">
    <property type="entry name" value="rSAM_sf"/>
</dbReference>
<evidence type="ECO:0000256" key="5">
    <source>
        <dbReference type="ARBA" id="ARBA00023004"/>
    </source>
</evidence>
<evidence type="ECO:0000313" key="11">
    <source>
        <dbReference type="Proteomes" id="UP001156641"/>
    </source>
</evidence>
<organism evidence="10 11">
    <name type="scientific">Acidocella aquatica</name>
    <dbReference type="NCBI Taxonomy" id="1922313"/>
    <lineage>
        <taxon>Bacteria</taxon>
        <taxon>Pseudomonadati</taxon>
        <taxon>Pseudomonadota</taxon>
        <taxon>Alphaproteobacteria</taxon>
        <taxon>Acetobacterales</taxon>
        <taxon>Acidocellaceae</taxon>
        <taxon>Acidocella</taxon>
    </lineage>
</organism>
<dbReference type="Gene3D" id="3.20.20.70">
    <property type="entry name" value="Aldolase class I"/>
    <property type="match status" value="1"/>
</dbReference>
<evidence type="ECO:0000256" key="7">
    <source>
        <dbReference type="ARBA" id="ARBA00023118"/>
    </source>
</evidence>
<dbReference type="InterPro" id="IPR013785">
    <property type="entry name" value="Aldolase_TIM"/>
</dbReference>
<dbReference type="InterPro" id="IPR051196">
    <property type="entry name" value="RSAD2/Viperin_antiviral"/>
</dbReference>
<dbReference type="CDD" id="cd01335">
    <property type="entry name" value="Radical_SAM"/>
    <property type="match status" value="1"/>
</dbReference>
<dbReference type="PANTHER" id="PTHR21339">
    <property type="entry name" value="RADICAL S-ADENOSYL METHIONINE DOMAIN-CONTAINING PROTEIN 2"/>
    <property type="match status" value="1"/>
</dbReference>
<feature type="domain" description="Radical SAM core" evidence="9">
    <location>
        <begin position="1"/>
        <end position="234"/>
    </location>
</feature>
<reference evidence="11" key="1">
    <citation type="journal article" date="2019" name="Int. J. Syst. Evol. Microbiol.">
        <title>The Global Catalogue of Microorganisms (GCM) 10K type strain sequencing project: providing services to taxonomists for standard genome sequencing and annotation.</title>
        <authorList>
            <consortium name="The Broad Institute Genomics Platform"/>
            <consortium name="The Broad Institute Genome Sequencing Center for Infectious Disease"/>
            <person name="Wu L."/>
            <person name="Ma J."/>
        </authorList>
    </citation>
    <scope>NUCLEOTIDE SEQUENCE [LARGE SCALE GENOMIC DNA]</scope>
    <source>
        <strain evidence="11">NBRC 112502</strain>
    </source>
</reference>
<evidence type="ECO:0000256" key="3">
    <source>
        <dbReference type="ARBA" id="ARBA00022691"/>
    </source>
</evidence>
<evidence type="ECO:0000259" key="9">
    <source>
        <dbReference type="PROSITE" id="PS51918"/>
    </source>
</evidence>
<keyword evidence="6" id="KW-0411">Iron-sulfur</keyword>
<proteinExistence type="predicted"/>
<keyword evidence="4" id="KW-0479">Metal-binding</keyword>